<evidence type="ECO:0000313" key="1">
    <source>
        <dbReference type="EMBL" id="KFF41085.1"/>
    </source>
</evidence>
<organism evidence="1 2">
    <name type="scientific">Candidatus Atelocyanobacterium thalassa isolate SIO64986</name>
    <dbReference type="NCBI Taxonomy" id="1527444"/>
    <lineage>
        <taxon>Bacteria</taxon>
        <taxon>Bacillati</taxon>
        <taxon>Cyanobacteriota</taxon>
        <taxon>Cyanophyceae</taxon>
        <taxon>Oscillatoriophycideae</taxon>
        <taxon>Chroococcales</taxon>
        <taxon>Aphanothecaceae</taxon>
        <taxon>Candidatus Atelocyanobacterium</taxon>
        <taxon>Candidatus Atelocyanobacterium thalassae</taxon>
    </lineage>
</organism>
<dbReference type="Proteomes" id="UP000028922">
    <property type="component" value="Unassembled WGS sequence"/>
</dbReference>
<protein>
    <submittedName>
        <fullName evidence="1">Uncharacterized protein</fullName>
    </submittedName>
</protein>
<gene>
    <name evidence="1" type="ORF">ucyna2_01075</name>
</gene>
<reference evidence="1 2" key="1">
    <citation type="submission" date="2014-08" db="EMBL/GenBank/DDBJ databases">
        <title>Comparative genomics reveals surprising divergence of two closely related strains of uncultivated UCYN-A cyanobacteria.</title>
        <authorList>
            <person name="Bombar D."/>
            <person name="Heller P."/>
            <person name="Sanchez-Baracaldo P."/>
            <person name="Carter B.J."/>
            <person name="Zert J.P."/>
        </authorList>
    </citation>
    <scope>NUCLEOTIDE SEQUENCE [LARGE SCALE GENOMIC DNA]</scope>
</reference>
<name>A0A086CFX1_9CHRO</name>
<proteinExistence type="predicted"/>
<dbReference type="EMBL" id="JPSP01000014">
    <property type="protein sequence ID" value="KFF41085.1"/>
    <property type="molecule type" value="Genomic_DNA"/>
</dbReference>
<sequence>MVTDFIEITIKIPKNIKTFQKNIEIELLKYGKPLRWAITKVNIQKKTAQLEAVIIKDCL</sequence>
<dbReference type="STRING" id="1527444.ucyna2_01075"/>
<evidence type="ECO:0000313" key="2">
    <source>
        <dbReference type="Proteomes" id="UP000028922"/>
    </source>
</evidence>
<comment type="caution">
    <text evidence="1">The sequence shown here is derived from an EMBL/GenBank/DDBJ whole genome shotgun (WGS) entry which is preliminary data.</text>
</comment>
<accession>A0A086CFX1</accession>
<dbReference type="AlphaFoldDB" id="A0A086CFX1"/>